<feature type="transmembrane region" description="Helical" evidence="8">
    <location>
        <begin position="240"/>
        <end position="264"/>
    </location>
</feature>
<dbReference type="PANTHER" id="PTHR30472">
    <property type="entry name" value="FERRIC ENTEROBACTIN TRANSPORT SYSTEM PERMEASE PROTEIN"/>
    <property type="match status" value="1"/>
</dbReference>
<gene>
    <name evidence="9" type="ORF">D3M95_08995</name>
</gene>
<dbReference type="InterPro" id="IPR000522">
    <property type="entry name" value="ABC_transptr_permease_BtuC"/>
</dbReference>
<feature type="transmembrane region" description="Helical" evidence="8">
    <location>
        <begin position="145"/>
        <end position="166"/>
    </location>
</feature>
<dbReference type="RefSeq" id="WP_025402148.1">
    <property type="nucleotide sequence ID" value="NZ_DYWY01000171.1"/>
</dbReference>
<keyword evidence="5 8" id="KW-0812">Transmembrane</keyword>
<feature type="transmembrane region" description="Helical" evidence="8">
    <location>
        <begin position="276"/>
        <end position="294"/>
    </location>
</feature>
<dbReference type="GO" id="GO:0022857">
    <property type="term" value="F:transmembrane transporter activity"/>
    <property type="evidence" value="ECO:0007669"/>
    <property type="project" value="InterPro"/>
</dbReference>
<evidence type="ECO:0000256" key="1">
    <source>
        <dbReference type="ARBA" id="ARBA00004651"/>
    </source>
</evidence>
<reference evidence="9 10" key="1">
    <citation type="submission" date="2018-09" db="EMBL/GenBank/DDBJ databases">
        <title>Optimization and identification of Corynebacterium falsenii FN1-14 from fish paste.</title>
        <authorList>
            <person name="Daroonpunt R."/>
            <person name="Tanasupawat S."/>
        </authorList>
    </citation>
    <scope>NUCLEOTIDE SEQUENCE [LARGE SCALE GENOMIC DNA]</scope>
    <source>
        <strain evidence="9 10">FN1-14</strain>
    </source>
</reference>
<dbReference type="GO" id="GO:0033214">
    <property type="term" value="P:siderophore-iron import into cell"/>
    <property type="evidence" value="ECO:0007669"/>
    <property type="project" value="TreeGrafter"/>
</dbReference>
<evidence type="ECO:0000256" key="2">
    <source>
        <dbReference type="ARBA" id="ARBA00007935"/>
    </source>
</evidence>
<dbReference type="Proteomes" id="UP000285278">
    <property type="component" value="Unassembled WGS sequence"/>
</dbReference>
<organism evidence="9 10">
    <name type="scientific">Corynebacterium falsenii</name>
    <dbReference type="NCBI Taxonomy" id="108486"/>
    <lineage>
        <taxon>Bacteria</taxon>
        <taxon>Bacillati</taxon>
        <taxon>Actinomycetota</taxon>
        <taxon>Actinomycetes</taxon>
        <taxon>Mycobacteriales</taxon>
        <taxon>Corynebacteriaceae</taxon>
        <taxon>Corynebacterium</taxon>
    </lineage>
</organism>
<dbReference type="AlphaFoldDB" id="A0A418Q5U7"/>
<comment type="caution">
    <text evidence="9">The sequence shown here is derived from an EMBL/GenBank/DDBJ whole genome shotgun (WGS) entry which is preliminary data.</text>
</comment>
<keyword evidence="7 8" id="KW-0472">Membrane</keyword>
<keyword evidence="4" id="KW-1003">Cell membrane</keyword>
<dbReference type="SUPFAM" id="SSF81345">
    <property type="entry name" value="ABC transporter involved in vitamin B12 uptake, BtuC"/>
    <property type="match status" value="1"/>
</dbReference>
<keyword evidence="3" id="KW-0813">Transport</keyword>
<comment type="similarity">
    <text evidence="2">Belongs to the binding-protein-dependent transport system permease family. FecCD subfamily.</text>
</comment>
<dbReference type="Pfam" id="PF01032">
    <property type="entry name" value="FecCD"/>
    <property type="match status" value="1"/>
</dbReference>
<dbReference type="OrthoDB" id="9782305at2"/>
<evidence type="ECO:0000256" key="8">
    <source>
        <dbReference type="SAM" id="Phobius"/>
    </source>
</evidence>
<dbReference type="Gene3D" id="1.10.3470.10">
    <property type="entry name" value="ABC transporter involved in vitamin B12 uptake, BtuC"/>
    <property type="match status" value="1"/>
</dbReference>
<dbReference type="InterPro" id="IPR037294">
    <property type="entry name" value="ABC_BtuC-like"/>
</dbReference>
<comment type="subcellular location">
    <subcellularLocation>
        <location evidence="1">Cell membrane</location>
        <topology evidence="1">Multi-pass membrane protein</topology>
    </subcellularLocation>
</comment>
<evidence type="ECO:0000313" key="10">
    <source>
        <dbReference type="Proteomes" id="UP000285278"/>
    </source>
</evidence>
<evidence type="ECO:0000313" key="9">
    <source>
        <dbReference type="EMBL" id="RIX34019.1"/>
    </source>
</evidence>
<dbReference type="GO" id="GO:0005886">
    <property type="term" value="C:plasma membrane"/>
    <property type="evidence" value="ECO:0007669"/>
    <property type="project" value="UniProtKB-SubCell"/>
</dbReference>
<dbReference type="EMBL" id="QXJK01000010">
    <property type="protein sequence ID" value="RIX34019.1"/>
    <property type="molecule type" value="Genomic_DNA"/>
</dbReference>
<dbReference type="PANTHER" id="PTHR30472:SF1">
    <property type="entry name" value="FE(3+) DICITRATE TRANSPORT SYSTEM PERMEASE PROTEIN FECC-RELATED"/>
    <property type="match status" value="1"/>
</dbReference>
<feature type="transmembrane region" description="Helical" evidence="8">
    <location>
        <begin position="59"/>
        <end position="76"/>
    </location>
</feature>
<dbReference type="STRING" id="1451189.CFAL_02490"/>
<evidence type="ECO:0000256" key="5">
    <source>
        <dbReference type="ARBA" id="ARBA00022692"/>
    </source>
</evidence>
<feature type="transmembrane region" description="Helical" evidence="8">
    <location>
        <begin position="88"/>
        <end position="107"/>
    </location>
</feature>
<evidence type="ECO:0000256" key="6">
    <source>
        <dbReference type="ARBA" id="ARBA00022989"/>
    </source>
</evidence>
<accession>A0A418Q5U7</accession>
<dbReference type="CDD" id="cd06550">
    <property type="entry name" value="TM_ABC_iron-siderophores_like"/>
    <property type="match status" value="1"/>
</dbReference>
<proteinExistence type="inferred from homology"/>
<feature type="transmembrane region" description="Helical" evidence="8">
    <location>
        <begin position="186"/>
        <end position="206"/>
    </location>
</feature>
<feature type="transmembrane region" description="Helical" evidence="8">
    <location>
        <begin position="113"/>
        <end position="133"/>
    </location>
</feature>
<name>A0A418Q5U7_9CORY</name>
<evidence type="ECO:0000256" key="4">
    <source>
        <dbReference type="ARBA" id="ARBA00022475"/>
    </source>
</evidence>
<keyword evidence="6 8" id="KW-1133">Transmembrane helix</keyword>
<feature type="transmembrane region" description="Helical" evidence="8">
    <location>
        <begin position="306"/>
        <end position="325"/>
    </location>
</feature>
<sequence>MMVWSLTVGSRATPLWDSVVAIPDAIRYALSPTDSPLVGNPDKHAQLAVLIGGLRLPRTLVALLAGAALGLAGGIIQGHTHNPLAEPGVLGINAGAAAAFIGAAYAGVELHHIVGTVVAVTGAAVVTVVVFAFSTAGRGTMDPMAMVLAGVALTALLMACVNAMVLASAEALDAFRHWATGSVEGATMATVWAVAPIALIGCVLAFSQGRALNLMDLGGASAHALGLSVRRARMVGIASIALLGGAAVAGAGPITFVGLVAPHIVRRWTGPDYRRILPYSAAVGAALTLGADMIGRVIIQPAELQMGIVLAIVGAPLFIGLIRSGKVGG</sequence>
<keyword evidence="10" id="KW-1185">Reference proteome</keyword>
<evidence type="ECO:0000256" key="7">
    <source>
        <dbReference type="ARBA" id="ARBA00023136"/>
    </source>
</evidence>
<protein>
    <submittedName>
        <fullName evidence="9">Iron ABC transporter permease</fullName>
    </submittedName>
</protein>
<evidence type="ECO:0000256" key="3">
    <source>
        <dbReference type="ARBA" id="ARBA00022448"/>
    </source>
</evidence>